<dbReference type="KEGG" id="hbs:IPV69_25155"/>
<organism evidence="1 2">
    <name type="scientific">Humisphaera borealis</name>
    <dbReference type="NCBI Taxonomy" id="2807512"/>
    <lineage>
        <taxon>Bacteria</taxon>
        <taxon>Pseudomonadati</taxon>
        <taxon>Planctomycetota</taxon>
        <taxon>Phycisphaerae</taxon>
        <taxon>Tepidisphaerales</taxon>
        <taxon>Tepidisphaeraceae</taxon>
        <taxon>Humisphaera</taxon>
    </lineage>
</organism>
<evidence type="ECO:0000313" key="1">
    <source>
        <dbReference type="EMBL" id="QOV89447.1"/>
    </source>
</evidence>
<dbReference type="AlphaFoldDB" id="A0A7M2WV64"/>
<gene>
    <name evidence="1" type="ORF">IPV69_25155</name>
</gene>
<dbReference type="EMBL" id="CP063458">
    <property type="protein sequence ID" value="QOV89447.1"/>
    <property type="molecule type" value="Genomic_DNA"/>
</dbReference>
<name>A0A7M2WV64_9BACT</name>
<keyword evidence="2" id="KW-1185">Reference proteome</keyword>
<accession>A0A7M2WV64</accession>
<proteinExistence type="predicted"/>
<reference evidence="1 2" key="1">
    <citation type="submission" date="2020-10" db="EMBL/GenBank/DDBJ databases">
        <title>Wide distribution of Phycisphaera-like planctomycetes from WD2101 soil group in peatlands and genome analysis of the first cultivated representative.</title>
        <authorList>
            <person name="Dedysh S.N."/>
            <person name="Beletsky A.V."/>
            <person name="Ivanova A."/>
            <person name="Kulichevskaya I.S."/>
            <person name="Suzina N.E."/>
            <person name="Philippov D.A."/>
            <person name="Rakitin A.L."/>
            <person name="Mardanov A.V."/>
            <person name="Ravin N.V."/>
        </authorList>
    </citation>
    <scope>NUCLEOTIDE SEQUENCE [LARGE SCALE GENOMIC DNA]</scope>
    <source>
        <strain evidence="1 2">M1803</strain>
    </source>
</reference>
<dbReference type="RefSeq" id="WP_206292487.1">
    <property type="nucleotide sequence ID" value="NZ_CP063458.1"/>
</dbReference>
<protein>
    <submittedName>
        <fullName evidence="1">Uncharacterized protein</fullName>
    </submittedName>
</protein>
<sequence>MDIEEIRRYRRAEPFRAFNLVLADGRKLPVDRPNALAIAPDGKLLAFQTLDSWFERIRPEAVAAIDLNVNTLEVNRNRLLATASASSGRRV</sequence>
<dbReference type="Proteomes" id="UP000593765">
    <property type="component" value="Chromosome"/>
</dbReference>
<evidence type="ECO:0000313" key="2">
    <source>
        <dbReference type="Proteomes" id="UP000593765"/>
    </source>
</evidence>